<gene>
    <name evidence="2" type="ORF">BHE16_00585</name>
    <name evidence="3" type="ORF">HD598_002480</name>
</gene>
<accession>A0A1L2ZRG5</accession>
<dbReference type="GO" id="GO:0005840">
    <property type="term" value="C:ribosome"/>
    <property type="evidence" value="ECO:0007669"/>
    <property type="project" value="UniProtKB-KW"/>
</dbReference>
<dbReference type="KEGG" id="nae:BHE16_00585"/>
<protein>
    <submittedName>
        <fullName evidence="3">Ribosomal protein L37E</fullName>
    </submittedName>
</protein>
<dbReference type="EMBL" id="JACHDR010000001">
    <property type="protein sequence ID" value="MBB5513793.1"/>
    <property type="molecule type" value="Genomic_DNA"/>
</dbReference>
<feature type="domain" description="DUF7455" evidence="1">
    <location>
        <begin position="10"/>
        <end position="64"/>
    </location>
</feature>
<evidence type="ECO:0000313" key="3">
    <source>
        <dbReference type="EMBL" id="MBB5513793.1"/>
    </source>
</evidence>
<dbReference type="Pfam" id="PF24254">
    <property type="entry name" value="DUF7455"/>
    <property type="match status" value="1"/>
</dbReference>
<dbReference type="RefSeq" id="WP_071895079.1">
    <property type="nucleotide sequence ID" value="NZ_BAAARH010000008.1"/>
</dbReference>
<keyword evidence="3" id="KW-0687">Ribonucleoprotein</keyword>
<proteinExistence type="predicted"/>
<reference evidence="2 4" key="1">
    <citation type="submission" date="2016-11" db="EMBL/GenBank/DDBJ databases">
        <title>Genome sequencing of Zhihengliuella aestuarii B18 antagonistic to Plasmodiophora brassicae.</title>
        <authorList>
            <person name="Luo Y."/>
        </authorList>
    </citation>
    <scope>NUCLEOTIDE SEQUENCE [LARGE SCALE GENOMIC DNA]</scope>
    <source>
        <strain evidence="2 4">B18</strain>
    </source>
</reference>
<dbReference type="OrthoDB" id="3539048at2"/>
<keyword evidence="3" id="KW-0689">Ribosomal protein</keyword>
<dbReference type="InterPro" id="IPR055878">
    <property type="entry name" value="DUF7455"/>
</dbReference>
<evidence type="ECO:0000313" key="5">
    <source>
        <dbReference type="Proteomes" id="UP000580797"/>
    </source>
</evidence>
<dbReference type="Proteomes" id="UP000580797">
    <property type="component" value="Unassembled WGS sequence"/>
</dbReference>
<sequence>MTATIAHRELTGMDRCDRCGAQAYVRAVLGSSGGELLFCGHHARAVEAKLRPLTIEWQDETQRLHEKPALVDAE</sequence>
<name>A0A1L2ZRG5_9MICC</name>
<reference evidence="3 5" key="2">
    <citation type="submission" date="2020-08" db="EMBL/GenBank/DDBJ databases">
        <title>Sequencing the genomes of 1000 actinobacteria strains.</title>
        <authorList>
            <person name="Klenk H.-P."/>
        </authorList>
    </citation>
    <scope>NUCLEOTIDE SEQUENCE [LARGE SCALE GENOMIC DNA]</scope>
    <source>
        <strain evidence="3 5">DSM 105783</strain>
    </source>
</reference>
<evidence type="ECO:0000313" key="4">
    <source>
        <dbReference type="Proteomes" id="UP000183530"/>
    </source>
</evidence>
<dbReference type="AlphaFoldDB" id="A0A1L2ZRG5"/>
<dbReference type="STRING" id="556325.BHE16_00585"/>
<evidence type="ECO:0000313" key="2">
    <source>
        <dbReference type="EMBL" id="APF41612.1"/>
    </source>
</evidence>
<evidence type="ECO:0000259" key="1">
    <source>
        <dbReference type="Pfam" id="PF24254"/>
    </source>
</evidence>
<organism evidence="2 4">
    <name type="scientific">Neomicrococcus aestuarii</name>
    <dbReference type="NCBI Taxonomy" id="556325"/>
    <lineage>
        <taxon>Bacteria</taxon>
        <taxon>Bacillati</taxon>
        <taxon>Actinomycetota</taxon>
        <taxon>Actinomycetes</taxon>
        <taxon>Micrococcales</taxon>
        <taxon>Micrococcaceae</taxon>
        <taxon>Neomicrococcus</taxon>
    </lineage>
</organism>
<dbReference type="Proteomes" id="UP000183530">
    <property type="component" value="Chromosome"/>
</dbReference>
<dbReference type="EMBL" id="CP018135">
    <property type="protein sequence ID" value="APF41612.1"/>
    <property type="molecule type" value="Genomic_DNA"/>
</dbReference>
<keyword evidence="4" id="KW-1185">Reference proteome</keyword>